<dbReference type="GeneID" id="43593178"/>
<evidence type="ECO:0000313" key="3">
    <source>
        <dbReference type="Proteomes" id="UP000254866"/>
    </source>
</evidence>
<dbReference type="RefSeq" id="XP_031873006.1">
    <property type="nucleotide sequence ID" value="XM_032008952.1"/>
</dbReference>
<organism evidence="2 3">
    <name type="scientific">Venustampulla echinocandica</name>
    <dbReference type="NCBI Taxonomy" id="2656787"/>
    <lineage>
        <taxon>Eukaryota</taxon>
        <taxon>Fungi</taxon>
        <taxon>Dikarya</taxon>
        <taxon>Ascomycota</taxon>
        <taxon>Pezizomycotina</taxon>
        <taxon>Leotiomycetes</taxon>
        <taxon>Helotiales</taxon>
        <taxon>Pleuroascaceae</taxon>
        <taxon>Venustampulla</taxon>
    </lineage>
</organism>
<evidence type="ECO:0000256" key="1">
    <source>
        <dbReference type="SAM" id="MobiDB-lite"/>
    </source>
</evidence>
<reference evidence="2 3" key="1">
    <citation type="journal article" date="2018" name="IMA Fungus">
        <title>IMA Genome-F 9: Draft genome sequence of Annulohypoxylon stygium, Aspergillus mulundensis, Berkeleyomyces basicola (syn. Thielaviopsis basicola), Ceratocystis smalleyi, two Cercospora beticola strains, Coleophoma cylindrospora, Fusarium fracticaudum, Phialophora cf. hyalina, and Morchella septimelata.</title>
        <authorList>
            <person name="Wingfield B.D."/>
            <person name="Bills G.F."/>
            <person name="Dong Y."/>
            <person name="Huang W."/>
            <person name="Nel W.J."/>
            <person name="Swalarsk-Parry B.S."/>
            <person name="Vaghefi N."/>
            <person name="Wilken P.M."/>
            <person name="An Z."/>
            <person name="de Beer Z.W."/>
            <person name="De Vos L."/>
            <person name="Chen L."/>
            <person name="Duong T.A."/>
            <person name="Gao Y."/>
            <person name="Hammerbacher A."/>
            <person name="Kikkert J.R."/>
            <person name="Li Y."/>
            <person name="Li H."/>
            <person name="Li K."/>
            <person name="Li Q."/>
            <person name="Liu X."/>
            <person name="Ma X."/>
            <person name="Naidoo K."/>
            <person name="Pethybridge S.J."/>
            <person name="Sun J."/>
            <person name="Steenkamp E.T."/>
            <person name="van der Nest M.A."/>
            <person name="van Wyk S."/>
            <person name="Wingfield M.J."/>
            <person name="Xiong C."/>
            <person name="Yue Q."/>
            <person name="Zhang X."/>
        </authorList>
    </citation>
    <scope>NUCLEOTIDE SEQUENCE [LARGE SCALE GENOMIC DNA]</scope>
    <source>
        <strain evidence="2 3">BP 5553</strain>
    </source>
</reference>
<accession>A0A370TXW4</accession>
<feature type="region of interest" description="Disordered" evidence="1">
    <location>
        <begin position="1"/>
        <end position="35"/>
    </location>
</feature>
<dbReference type="Proteomes" id="UP000254866">
    <property type="component" value="Unassembled WGS sequence"/>
</dbReference>
<dbReference type="AlphaFoldDB" id="A0A370TXW4"/>
<dbReference type="EMBL" id="NPIC01000001">
    <property type="protein sequence ID" value="RDL40350.1"/>
    <property type="molecule type" value="Genomic_DNA"/>
</dbReference>
<gene>
    <name evidence="2" type="ORF">BP5553_00329</name>
</gene>
<sequence length="56" mass="5739">MSVLGSSVAEMNAARNATNDGTGAPGLRNNGTPDNSAPIEIYLRTILLLNHANTGS</sequence>
<comment type="caution">
    <text evidence="2">The sequence shown here is derived from an EMBL/GenBank/DDBJ whole genome shotgun (WGS) entry which is preliminary data.</text>
</comment>
<proteinExistence type="predicted"/>
<keyword evidence="3" id="KW-1185">Reference proteome</keyword>
<evidence type="ECO:0000313" key="2">
    <source>
        <dbReference type="EMBL" id="RDL40350.1"/>
    </source>
</evidence>
<protein>
    <submittedName>
        <fullName evidence="2">Uncharacterized protein</fullName>
    </submittedName>
</protein>
<name>A0A370TXW4_9HELO</name>